<protein>
    <submittedName>
        <fullName evidence="2">Uncharacterized protein</fullName>
    </submittedName>
</protein>
<name>A0A094WN55_ALKAL</name>
<keyword evidence="1" id="KW-1133">Transmembrane helix</keyword>
<feature type="transmembrane region" description="Helical" evidence="1">
    <location>
        <begin position="59"/>
        <end position="81"/>
    </location>
</feature>
<evidence type="ECO:0000313" key="4">
    <source>
        <dbReference type="Proteomes" id="UP000002754"/>
    </source>
</evidence>
<dbReference type="eggNOG" id="ENOG5030ES6">
    <property type="taxonomic scope" value="Bacteria"/>
</dbReference>
<accession>A0A094WN55</accession>
<dbReference type="EMBL" id="ALPT02000001">
    <property type="protein sequence ID" value="KGA99184.1"/>
    <property type="molecule type" value="Genomic_DNA"/>
</dbReference>
<dbReference type="RefSeq" id="WP_003322432.1">
    <property type="nucleotide sequence ID" value="NZ_ALPT02000001.1"/>
</dbReference>
<keyword evidence="4" id="KW-1185">Reference proteome</keyword>
<keyword evidence="1" id="KW-0812">Transmembrane</keyword>
<reference evidence="2 4" key="1">
    <citation type="journal article" date="2014" name="Genome Announc.">
        <title>Draft Genome Sequence of Bacillus alcalophilus AV1934, a Classic Alkaliphile Isolated from Human Feces in 1934.</title>
        <authorList>
            <person name="Attie O."/>
            <person name="Jayaprakash A."/>
            <person name="Shah H."/>
            <person name="Paulsen I.T."/>
            <person name="Morino M."/>
            <person name="Takahashi Y."/>
            <person name="Narumi I."/>
            <person name="Sachidanandam R."/>
            <person name="Satoh K."/>
            <person name="Ito M."/>
            <person name="Krulwich T.A."/>
        </authorList>
    </citation>
    <scope>NUCLEOTIDE SEQUENCE [LARGE SCALE GENOMIC DNA]</scope>
    <source>
        <strain evidence="2 4">AV1934</strain>
    </source>
</reference>
<gene>
    <name evidence="3" type="ORF">AJ85_13340</name>
    <name evidence="2" type="ORF">BALCAV_0200595</name>
</gene>
<dbReference type="AlphaFoldDB" id="A0A094WN55"/>
<dbReference type="Proteomes" id="UP000002754">
    <property type="component" value="Unassembled WGS sequence"/>
</dbReference>
<organism evidence="2 4">
    <name type="scientific">Alkalihalobacillus alcalophilus ATCC 27647 = CGMCC 1.3604</name>
    <dbReference type="NCBI Taxonomy" id="1218173"/>
    <lineage>
        <taxon>Bacteria</taxon>
        <taxon>Bacillati</taxon>
        <taxon>Bacillota</taxon>
        <taxon>Bacilli</taxon>
        <taxon>Bacillales</taxon>
        <taxon>Bacillaceae</taxon>
        <taxon>Alkalihalobacillus</taxon>
    </lineage>
</organism>
<evidence type="ECO:0000313" key="2">
    <source>
        <dbReference type="EMBL" id="KGA99184.1"/>
    </source>
</evidence>
<dbReference type="Proteomes" id="UP000297014">
    <property type="component" value="Unassembled WGS sequence"/>
</dbReference>
<sequence length="90" mass="10853">MEKSRAARKYVGQLSEEELEVEYDYNVELIEEPKELPPRSNKHQKKRAVRKRIMSFRLLLVRVLLLLFIILIASVLIYPSWFEQLFQDLF</sequence>
<proteinExistence type="predicted"/>
<evidence type="ECO:0000313" key="3">
    <source>
        <dbReference type="EMBL" id="THG90099.1"/>
    </source>
</evidence>
<dbReference type="EMBL" id="JALP01000174">
    <property type="protein sequence ID" value="THG90099.1"/>
    <property type="molecule type" value="Genomic_DNA"/>
</dbReference>
<comment type="caution">
    <text evidence="2">The sequence shown here is derived from an EMBL/GenBank/DDBJ whole genome shotgun (WGS) entry which is preliminary data.</text>
</comment>
<reference evidence="3 5" key="2">
    <citation type="submission" date="2014-01" db="EMBL/GenBank/DDBJ databases">
        <title>Draft genome sequencing of Bacillus alcalophilus CGMCC 1.3604.</title>
        <authorList>
            <person name="Yang J."/>
            <person name="Diao L."/>
            <person name="Yang S."/>
        </authorList>
    </citation>
    <scope>NUCLEOTIDE SEQUENCE [LARGE SCALE GENOMIC DNA]</scope>
    <source>
        <strain evidence="3 5">CGMCC 1.3604</strain>
    </source>
</reference>
<evidence type="ECO:0000313" key="5">
    <source>
        <dbReference type="Proteomes" id="UP000297014"/>
    </source>
</evidence>
<dbReference type="STRING" id="1218173.BALCAV_0200595"/>
<evidence type="ECO:0000256" key="1">
    <source>
        <dbReference type="SAM" id="Phobius"/>
    </source>
</evidence>
<keyword evidence="1" id="KW-0472">Membrane</keyword>